<dbReference type="SUPFAM" id="SSF109854">
    <property type="entry name" value="DinB/YfiT-like putative metalloenzymes"/>
    <property type="match status" value="1"/>
</dbReference>
<reference evidence="2 3" key="1">
    <citation type="submission" date="2021-03" db="EMBL/GenBank/DDBJ databases">
        <authorList>
            <person name="Lee D.-H."/>
        </authorList>
    </citation>
    <scope>NUCLEOTIDE SEQUENCE [LARGE SCALE GENOMIC DNA]</scope>
    <source>
        <strain evidence="2 3">MMS20-R2-23</strain>
    </source>
</reference>
<dbReference type="Proteomes" id="UP000671399">
    <property type="component" value="Unassembled WGS sequence"/>
</dbReference>
<dbReference type="Pfam" id="PF04978">
    <property type="entry name" value="MST"/>
    <property type="match status" value="1"/>
</dbReference>
<proteinExistence type="predicted"/>
<dbReference type="EMBL" id="JAGFWR010000028">
    <property type="protein sequence ID" value="MBO4164727.1"/>
    <property type="molecule type" value="Genomic_DNA"/>
</dbReference>
<dbReference type="RefSeq" id="WP_208570248.1">
    <property type="nucleotide sequence ID" value="NZ_JAGFWR010000028.1"/>
</dbReference>
<gene>
    <name evidence="2" type="ORF">JQN83_28530</name>
</gene>
<comment type="caution">
    <text evidence="2">The sequence shown here is derived from an EMBL/GenBank/DDBJ whole genome shotgun (WGS) entry which is preliminary data.</text>
</comment>
<keyword evidence="3" id="KW-1185">Reference proteome</keyword>
<name>A0ABS3VGM0_9ACTN</name>
<feature type="compositionally biased region" description="Basic residues" evidence="1">
    <location>
        <begin position="1"/>
        <end position="11"/>
    </location>
</feature>
<organism evidence="2 3">
    <name type="scientific">Micromonospora antibiotica</name>
    <dbReference type="NCBI Taxonomy" id="2807623"/>
    <lineage>
        <taxon>Bacteria</taxon>
        <taxon>Bacillati</taxon>
        <taxon>Actinomycetota</taxon>
        <taxon>Actinomycetes</taxon>
        <taxon>Micromonosporales</taxon>
        <taxon>Micromonosporaceae</taxon>
        <taxon>Micromonospora</taxon>
    </lineage>
</organism>
<protein>
    <submittedName>
        <fullName evidence="2">DinB family protein</fullName>
    </submittedName>
</protein>
<accession>A0ABS3VGM0</accession>
<evidence type="ECO:0000313" key="2">
    <source>
        <dbReference type="EMBL" id="MBO4164727.1"/>
    </source>
</evidence>
<feature type="region of interest" description="Disordered" evidence="1">
    <location>
        <begin position="1"/>
        <end position="20"/>
    </location>
</feature>
<dbReference type="Gene3D" id="1.20.120.450">
    <property type="entry name" value="dinb family like domain"/>
    <property type="match status" value="1"/>
</dbReference>
<dbReference type="InterPro" id="IPR034660">
    <property type="entry name" value="DinB/YfiT-like"/>
</dbReference>
<sequence length="167" mass="18550">MPPTTRTRKRKDTGPGWTAPGEKDTLVGFIDYLRNAIMDKVAGVPEPEVRTAGVPSGTNLLGLIKHMTAVERFYFLEEPITNMRRTFQPTRDDTVDGLLAGYRATIAQANQVIETWTDLTQPAPRPPGRGALPPSQRWVLVHMIEEIGRHAGHADIIRERIDGSTGR</sequence>
<dbReference type="InterPro" id="IPR007061">
    <property type="entry name" value="MST-like"/>
</dbReference>
<evidence type="ECO:0000256" key="1">
    <source>
        <dbReference type="SAM" id="MobiDB-lite"/>
    </source>
</evidence>
<evidence type="ECO:0000313" key="3">
    <source>
        <dbReference type="Proteomes" id="UP000671399"/>
    </source>
</evidence>